<name>A0A6M1U2F5_9RHOB</name>
<dbReference type="EMBL" id="JAALFE010000032">
    <property type="protein sequence ID" value="NGQ93126.1"/>
    <property type="molecule type" value="Genomic_DNA"/>
</dbReference>
<dbReference type="InterPro" id="IPR001650">
    <property type="entry name" value="Helicase_C-like"/>
</dbReference>
<dbReference type="InterPro" id="IPR014001">
    <property type="entry name" value="Helicase_ATP-bd"/>
</dbReference>
<sequence>MIPRDYQKAAVAAARDRLATHGNTLLVLPTGAGKTAIAGFCIGEELEHRRQDRVLVLQHTDELVDQNRSSIGAITGLSTSVVKAEQDNWDGRIVFGSVQTLARANRRARMAAVSHLVIDECHRAASTSYQAVIDDARSLNPNLKLLGLSATPSRGDGRSLRKTFSNVGYQVRIGALIAQGLLVPPRTFTIDLGVGDELAGLDATAGDFDMRAADRVLNRAVLTDAVVEHWEEKAADRQTIFFCATVDHATAVAEAFCAAGHAAEMISGDMPSRERAAAIARFDRGETRILTNCMVLTEGFDSQPVGCIGILRPMLHKGTFIQAVGRGLRRVDPARYPGIIKTDCVVLDFAGAALRHGSLEQEIDLDADDPEPGQAPWKLCPCCEAELPLAARICDFCGHVFTRETSDKTVLDSFEMTEIDLLDRSPFAWEPLLADGSALMASGFEGWAGVFHDGTLWHALGQPRGKPVKPLAIGTRVQALAAADDFLRTTETGTASIKSRRWLNDPASLRQIELLARAGHKAEGHDFGLSKYAANCHLNFLWNRAAIQRSVLGAAARVAA</sequence>
<keyword evidence="4" id="KW-1185">Reference proteome</keyword>
<dbReference type="InterPro" id="IPR018886">
    <property type="entry name" value="UPF0547"/>
</dbReference>
<dbReference type="SUPFAM" id="SSF52540">
    <property type="entry name" value="P-loop containing nucleoside triphosphate hydrolases"/>
    <property type="match status" value="1"/>
</dbReference>
<feature type="domain" description="Helicase C-terminal" evidence="2">
    <location>
        <begin position="221"/>
        <end position="371"/>
    </location>
</feature>
<reference evidence="3 4" key="1">
    <citation type="submission" date="2020-02" db="EMBL/GenBank/DDBJ databases">
        <title>Rhodobacter translucens sp. nov., a novel bacterium isolated from activated sludge.</title>
        <authorList>
            <person name="Liu J."/>
        </authorList>
    </citation>
    <scope>NUCLEOTIDE SEQUENCE [LARGE SCALE GENOMIC DNA]</scope>
    <source>
        <strain evidence="3 4">HX-7-19</strain>
    </source>
</reference>
<dbReference type="PANTHER" id="PTHR47396">
    <property type="entry name" value="TYPE I RESTRICTION ENZYME ECOKI R PROTEIN"/>
    <property type="match status" value="1"/>
</dbReference>
<evidence type="ECO:0000313" key="4">
    <source>
        <dbReference type="Proteomes" id="UP000474758"/>
    </source>
</evidence>
<dbReference type="Proteomes" id="UP000474758">
    <property type="component" value="Unassembled WGS sequence"/>
</dbReference>
<keyword evidence="3" id="KW-0347">Helicase</keyword>
<dbReference type="Pfam" id="PF00271">
    <property type="entry name" value="Helicase_C"/>
    <property type="match status" value="1"/>
</dbReference>
<keyword evidence="3" id="KW-0547">Nucleotide-binding</keyword>
<dbReference type="SMART" id="SM00487">
    <property type="entry name" value="DEXDc"/>
    <property type="match status" value="1"/>
</dbReference>
<dbReference type="Pfam" id="PF10571">
    <property type="entry name" value="UPF0547"/>
    <property type="match status" value="1"/>
</dbReference>
<accession>A0A6M1U2F5</accession>
<proteinExistence type="predicted"/>
<organism evidence="3 4">
    <name type="scientific">Paragemmobacter kunshanensis</name>
    <dbReference type="NCBI Taxonomy" id="2583234"/>
    <lineage>
        <taxon>Bacteria</taxon>
        <taxon>Pseudomonadati</taxon>
        <taxon>Pseudomonadota</taxon>
        <taxon>Alphaproteobacteria</taxon>
        <taxon>Rhodobacterales</taxon>
        <taxon>Paracoccaceae</taxon>
        <taxon>Paragemmobacter</taxon>
    </lineage>
</organism>
<evidence type="ECO:0000259" key="2">
    <source>
        <dbReference type="PROSITE" id="PS51194"/>
    </source>
</evidence>
<protein>
    <submittedName>
        <fullName evidence="3">DEAD/DEAH box helicase</fullName>
    </submittedName>
</protein>
<evidence type="ECO:0000259" key="1">
    <source>
        <dbReference type="PROSITE" id="PS51192"/>
    </source>
</evidence>
<dbReference type="SMART" id="SM00490">
    <property type="entry name" value="HELICc"/>
    <property type="match status" value="1"/>
</dbReference>
<feature type="domain" description="Helicase ATP-binding" evidence="1">
    <location>
        <begin position="15"/>
        <end position="170"/>
    </location>
</feature>
<keyword evidence="3" id="KW-0378">Hydrolase</keyword>
<dbReference type="PANTHER" id="PTHR47396:SF1">
    <property type="entry name" value="ATP-DEPENDENT HELICASE IRC3-RELATED"/>
    <property type="match status" value="1"/>
</dbReference>
<dbReference type="Pfam" id="PF04851">
    <property type="entry name" value="ResIII"/>
    <property type="match status" value="1"/>
</dbReference>
<evidence type="ECO:0000313" key="3">
    <source>
        <dbReference type="EMBL" id="NGQ93126.1"/>
    </source>
</evidence>
<gene>
    <name evidence="3" type="ORF">G5V65_19735</name>
</gene>
<dbReference type="GO" id="GO:0005524">
    <property type="term" value="F:ATP binding"/>
    <property type="evidence" value="ECO:0007669"/>
    <property type="project" value="InterPro"/>
</dbReference>
<dbReference type="GO" id="GO:0016787">
    <property type="term" value="F:hydrolase activity"/>
    <property type="evidence" value="ECO:0007669"/>
    <property type="project" value="InterPro"/>
</dbReference>
<dbReference type="InterPro" id="IPR027417">
    <property type="entry name" value="P-loop_NTPase"/>
</dbReference>
<dbReference type="Gene3D" id="3.40.50.300">
    <property type="entry name" value="P-loop containing nucleotide triphosphate hydrolases"/>
    <property type="match status" value="2"/>
</dbReference>
<dbReference type="PROSITE" id="PS51192">
    <property type="entry name" value="HELICASE_ATP_BIND_1"/>
    <property type="match status" value="1"/>
</dbReference>
<dbReference type="InterPro" id="IPR050742">
    <property type="entry name" value="Helicase_Restrict-Modif_Enz"/>
</dbReference>
<dbReference type="AlphaFoldDB" id="A0A6M1U2F5"/>
<dbReference type="PROSITE" id="PS51194">
    <property type="entry name" value="HELICASE_CTER"/>
    <property type="match status" value="1"/>
</dbReference>
<comment type="caution">
    <text evidence="3">The sequence shown here is derived from an EMBL/GenBank/DDBJ whole genome shotgun (WGS) entry which is preliminary data.</text>
</comment>
<dbReference type="GO" id="GO:0005829">
    <property type="term" value="C:cytosol"/>
    <property type="evidence" value="ECO:0007669"/>
    <property type="project" value="TreeGrafter"/>
</dbReference>
<dbReference type="RefSeq" id="WP_165053802.1">
    <property type="nucleotide sequence ID" value="NZ_JAALFE010000032.1"/>
</dbReference>
<dbReference type="GO" id="GO:0004386">
    <property type="term" value="F:helicase activity"/>
    <property type="evidence" value="ECO:0007669"/>
    <property type="project" value="UniProtKB-KW"/>
</dbReference>
<dbReference type="InterPro" id="IPR006935">
    <property type="entry name" value="Helicase/UvrB_N"/>
</dbReference>
<keyword evidence="3" id="KW-0067">ATP-binding</keyword>
<dbReference type="GO" id="GO:0003677">
    <property type="term" value="F:DNA binding"/>
    <property type="evidence" value="ECO:0007669"/>
    <property type="project" value="InterPro"/>
</dbReference>